<feature type="transmembrane region" description="Helical" evidence="2">
    <location>
        <begin position="71"/>
        <end position="89"/>
    </location>
</feature>
<feature type="compositionally biased region" description="Polar residues" evidence="1">
    <location>
        <begin position="344"/>
        <end position="358"/>
    </location>
</feature>
<organism evidence="3 4">
    <name type="scientific">Plakobranchus ocellatus</name>
    <dbReference type="NCBI Taxonomy" id="259542"/>
    <lineage>
        <taxon>Eukaryota</taxon>
        <taxon>Metazoa</taxon>
        <taxon>Spiralia</taxon>
        <taxon>Lophotrochozoa</taxon>
        <taxon>Mollusca</taxon>
        <taxon>Gastropoda</taxon>
        <taxon>Heterobranchia</taxon>
        <taxon>Euthyneura</taxon>
        <taxon>Panpulmonata</taxon>
        <taxon>Sacoglossa</taxon>
        <taxon>Placobranchoidea</taxon>
        <taxon>Plakobranchidae</taxon>
        <taxon>Plakobranchus</taxon>
    </lineage>
</organism>
<keyword evidence="2" id="KW-0812">Transmembrane</keyword>
<reference evidence="3 4" key="1">
    <citation type="journal article" date="2021" name="Elife">
        <title>Chloroplast acquisition without the gene transfer in kleptoplastic sea slugs, Plakobranchus ocellatus.</title>
        <authorList>
            <person name="Maeda T."/>
            <person name="Takahashi S."/>
            <person name="Yoshida T."/>
            <person name="Shimamura S."/>
            <person name="Takaki Y."/>
            <person name="Nagai Y."/>
            <person name="Toyoda A."/>
            <person name="Suzuki Y."/>
            <person name="Arimoto A."/>
            <person name="Ishii H."/>
            <person name="Satoh N."/>
            <person name="Nishiyama T."/>
            <person name="Hasebe M."/>
            <person name="Maruyama T."/>
            <person name="Minagawa J."/>
            <person name="Obokata J."/>
            <person name="Shigenobu S."/>
        </authorList>
    </citation>
    <scope>NUCLEOTIDE SEQUENCE [LARGE SCALE GENOMIC DNA]</scope>
</reference>
<evidence type="ECO:0000256" key="2">
    <source>
        <dbReference type="SAM" id="Phobius"/>
    </source>
</evidence>
<keyword evidence="2" id="KW-1133">Transmembrane helix</keyword>
<dbReference type="AlphaFoldDB" id="A0AAV3Y9Q7"/>
<sequence length="612" mass="67717">MRFTTLLNCYVTGSHTVKSYCYSLGDDKTSSNESCMKQLSSEGQKKTAGRTDTTFIRLVTYGQLSMARHDWFHLGIYLFLVLAFSLSMVSNSDGQSNTLFTFNPNHISFTQEKLERFLRCLCTARTSTCQQDYRLTERALYYTAHRDVRSENISSSKEVSDTFRCRPGAFTPTMAFIDCVRSPDSAVLCEKEHFCQPYFVNLNYDGCDSKCINIWWVAREVKVTNVAGYPAFVGGSCKPSRNSSGAGNNDSNNDVRNNDCNNDAGINDCNNHVSINDCNNDTGKNGGNNNVGNSHDTDTTGLLVAAAVGWIFFALLAGSVLAFLYCWRCRKEFVIHKISQSEQKNTKFVASQSRSLPNTDGEDQPYSQHGRENVNKNNGHSNGYIDYNEVDDVYTVIDDEQTPGVKKRNAKINGAKPGNKKVLPDSPYFTLEPNEIEGNSQTAKNSYLPMMITGGDVSQNNKLSTEAANGQSNGVKPANKEVLPQSPYFTLEPDEISEGNSQTAKLSTEATDAYSRLQAGRSAADPQMTKSAMLTYNRPSDTLDNNDQGRIDPERAGNAENVVKRSVDPYNLASTVYDERGIREPAVIKELPQLLKADSSLLTTEPNTDIVL</sequence>
<evidence type="ECO:0000256" key="1">
    <source>
        <dbReference type="SAM" id="MobiDB-lite"/>
    </source>
</evidence>
<accession>A0AAV3Y9Q7</accession>
<name>A0AAV3Y9Q7_9GAST</name>
<dbReference type="EMBL" id="BLXT01000621">
    <property type="protein sequence ID" value="GFN78877.1"/>
    <property type="molecule type" value="Genomic_DNA"/>
</dbReference>
<dbReference type="Proteomes" id="UP000735302">
    <property type="component" value="Unassembled WGS sequence"/>
</dbReference>
<keyword evidence="4" id="KW-1185">Reference proteome</keyword>
<proteinExistence type="predicted"/>
<protein>
    <recommendedName>
        <fullName evidence="5">FZ domain-containing protein</fullName>
    </recommendedName>
</protein>
<evidence type="ECO:0000313" key="3">
    <source>
        <dbReference type="EMBL" id="GFN78877.1"/>
    </source>
</evidence>
<feature type="transmembrane region" description="Helical" evidence="2">
    <location>
        <begin position="302"/>
        <end position="327"/>
    </location>
</feature>
<keyword evidence="2" id="KW-0472">Membrane</keyword>
<gene>
    <name evidence="3" type="ORF">PoB_000538300</name>
</gene>
<evidence type="ECO:0008006" key="5">
    <source>
        <dbReference type="Google" id="ProtNLM"/>
    </source>
</evidence>
<comment type="caution">
    <text evidence="3">The sequence shown here is derived from an EMBL/GenBank/DDBJ whole genome shotgun (WGS) entry which is preliminary data.</text>
</comment>
<evidence type="ECO:0000313" key="4">
    <source>
        <dbReference type="Proteomes" id="UP000735302"/>
    </source>
</evidence>
<feature type="region of interest" description="Disordered" evidence="1">
    <location>
        <begin position="344"/>
        <end position="382"/>
    </location>
</feature>